<gene>
    <name evidence="12" type="ORF">GSI_02028</name>
</gene>
<sequence>MARCFLATVCLLSLLEMVSSFTMHRKDNVAVYWGQKSSISLADACDNDNYNMIIMGFVTNYNTSVPNSLVLNLAGNCGEGMSPCSDLAKDITTCQSKGKAVTLSLGGGSLPPWEMITLNSDQEAKDFGNMMYNTFLGGSVDDPKRPFGSAVLDGFDLDIEQGSTDHFDVFIQTVRDASTQNHDSRWYYFTAAPQCPQLTGQPYGNLFSTTPFDALFVQFYNNDCGLDAWPESPWNFDAWNNWAENDAPNNGSVKVYIGAPAASGPGMAHYVDAQKLGDIILDTVRKYGSFGGVMLWDIYAAKSNDNFDAAVKKDLNESMIPKIGHLRRSVNVGDLLP</sequence>
<feature type="chain" id="PRO_5013654735" description="chitinase" evidence="10">
    <location>
        <begin position="21"/>
        <end position="337"/>
    </location>
</feature>
<comment type="caution">
    <text evidence="12">The sequence shown here is derived from an EMBL/GenBank/DDBJ whole genome shotgun (WGS) entry which is preliminary data.</text>
</comment>
<evidence type="ECO:0000313" key="12">
    <source>
        <dbReference type="EMBL" id="PIL35303.1"/>
    </source>
</evidence>
<dbReference type="Proteomes" id="UP000230002">
    <property type="component" value="Unassembled WGS sequence"/>
</dbReference>
<reference evidence="12 13" key="1">
    <citation type="journal article" date="2015" name="Sci. Rep.">
        <title>Chromosome-level genome map provides insights into diverse defense mechanisms in the medicinal fungus Ganoderma sinense.</title>
        <authorList>
            <person name="Zhu Y."/>
            <person name="Xu J."/>
            <person name="Sun C."/>
            <person name="Zhou S."/>
            <person name="Xu H."/>
            <person name="Nelson D.R."/>
            <person name="Qian J."/>
            <person name="Song J."/>
            <person name="Luo H."/>
            <person name="Xiang L."/>
            <person name="Li Y."/>
            <person name="Xu Z."/>
            <person name="Ji A."/>
            <person name="Wang L."/>
            <person name="Lu S."/>
            <person name="Hayward A."/>
            <person name="Sun W."/>
            <person name="Li X."/>
            <person name="Schwartz D.C."/>
            <person name="Wang Y."/>
            <person name="Chen S."/>
        </authorList>
    </citation>
    <scope>NUCLEOTIDE SEQUENCE [LARGE SCALE GENOMIC DNA]</scope>
    <source>
        <strain evidence="12 13">ZZ0214-1</strain>
    </source>
</reference>
<dbReference type="InterPro" id="IPR017853">
    <property type="entry name" value="GH"/>
</dbReference>
<dbReference type="STRING" id="1077348.A0A2G8SNK5"/>
<dbReference type="EC" id="3.2.1.14" evidence="2"/>
<dbReference type="InterPro" id="IPR001223">
    <property type="entry name" value="Glyco_hydro18_cat"/>
</dbReference>
<feature type="domain" description="GH18" evidence="11">
    <location>
        <begin position="27"/>
        <end position="318"/>
    </location>
</feature>
<dbReference type="EMBL" id="AYKW01000003">
    <property type="protein sequence ID" value="PIL35303.1"/>
    <property type="molecule type" value="Genomic_DNA"/>
</dbReference>
<evidence type="ECO:0000256" key="4">
    <source>
        <dbReference type="ARBA" id="ARBA00023024"/>
    </source>
</evidence>
<dbReference type="Pfam" id="PF00704">
    <property type="entry name" value="Glyco_hydro_18"/>
    <property type="match status" value="1"/>
</dbReference>
<evidence type="ECO:0000256" key="8">
    <source>
        <dbReference type="RuleBase" id="RU000489"/>
    </source>
</evidence>
<dbReference type="InterPro" id="IPR001579">
    <property type="entry name" value="Glyco_hydro_18_chit_AS"/>
</dbReference>
<evidence type="ECO:0000256" key="6">
    <source>
        <dbReference type="ARBA" id="ARBA00023295"/>
    </source>
</evidence>
<keyword evidence="6 8" id="KW-0326">Glycosidase</keyword>
<evidence type="ECO:0000259" key="11">
    <source>
        <dbReference type="PROSITE" id="PS51910"/>
    </source>
</evidence>
<keyword evidence="10" id="KW-0732">Signal</keyword>
<dbReference type="GO" id="GO:0008843">
    <property type="term" value="F:endochitinase activity"/>
    <property type="evidence" value="ECO:0007669"/>
    <property type="project" value="UniProtKB-EC"/>
</dbReference>
<evidence type="ECO:0000256" key="9">
    <source>
        <dbReference type="RuleBase" id="RU004453"/>
    </source>
</evidence>
<name>A0A2G8SNK5_9APHY</name>
<dbReference type="Gene3D" id="3.20.20.80">
    <property type="entry name" value="Glycosidases"/>
    <property type="match status" value="1"/>
</dbReference>
<proteinExistence type="inferred from homology"/>
<comment type="catalytic activity">
    <reaction evidence="1">
        <text>Random endo-hydrolysis of N-acetyl-beta-D-glucosaminide (1-&gt;4)-beta-linkages in chitin and chitodextrins.</text>
        <dbReference type="EC" id="3.2.1.14"/>
    </reaction>
</comment>
<keyword evidence="13" id="KW-1185">Reference proteome</keyword>
<organism evidence="12 13">
    <name type="scientific">Ganoderma sinense ZZ0214-1</name>
    <dbReference type="NCBI Taxonomy" id="1077348"/>
    <lineage>
        <taxon>Eukaryota</taxon>
        <taxon>Fungi</taxon>
        <taxon>Dikarya</taxon>
        <taxon>Basidiomycota</taxon>
        <taxon>Agaricomycotina</taxon>
        <taxon>Agaricomycetes</taxon>
        <taxon>Polyporales</taxon>
        <taxon>Polyporaceae</taxon>
        <taxon>Ganoderma</taxon>
    </lineage>
</organism>
<feature type="signal peptide" evidence="10">
    <location>
        <begin position="1"/>
        <end position="20"/>
    </location>
</feature>
<dbReference type="SUPFAM" id="SSF51445">
    <property type="entry name" value="(Trans)glycosidases"/>
    <property type="match status" value="1"/>
</dbReference>
<dbReference type="PROSITE" id="PS01095">
    <property type="entry name" value="GH18_1"/>
    <property type="match status" value="1"/>
</dbReference>
<accession>A0A2G8SNK5</accession>
<dbReference type="GO" id="GO:0006032">
    <property type="term" value="P:chitin catabolic process"/>
    <property type="evidence" value="ECO:0007669"/>
    <property type="project" value="UniProtKB-KW"/>
</dbReference>
<keyword evidence="7" id="KW-0624">Polysaccharide degradation</keyword>
<keyword evidence="4" id="KW-0146">Chitin degradation</keyword>
<dbReference type="PANTHER" id="PTHR45708">
    <property type="entry name" value="ENDOCHITINASE"/>
    <property type="match status" value="1"/>
</dbReference>
<dbReference type="InterPro" id="IPR050542">
    <property type="entry name" value="Glycosyl_Hydrlase18_Chitinase"/>
</dbReference>
<evidence type="ECO:0000256" key="1">
    <source>
        <dbReference type="ARBA" id="ARBA00000822"/>
    </source>
</evidence>
<dbReference type="OrthoDB" id="6020543at2759"/>
<dbReference type="PANTHER" id="PTHR45708:SF49">
    <property type="entry name" value="ENDOCHITINASE"/>
    <property type="match status" value="1"/>
</dbReference>
<dbReference type="PROSITE" id="PS51910">
    <property type="entry name" value="GH18_2"/>
    <property type="match status" value="1"/>
</dbReference>
<protein>
    <recommendedName>
        <fullName evidence="2">chitinase</fullName>
        <ecNumber evidence="2">3.2.1.14</ecNumber>
    </recommendedName>
</protein>
<evidence type="ECO:0000256" key="2">
    <source>
        <dbReference type="ARBA" id="ARBA00012729"/>
    </source>
</evidence>
<evidence type="ECO:0000313" key="13">
    <source>
        <dbReference type="Proteomes" id="UP000230002"/>
    </source>
</evidence>
<evidence type="ECO:0000256" key="5">
    <source>
        <dbReference type="ARBA" id="ARBA00023277"/>
    </source>
</evidence>
<evidence type="ECO:0000256" key="7">
    <source>
        <dbReference type="ARBA" id="ARBA00023326"/>
    </source>
</evidence>
<evidence type="ECO:0000256" key="3">
    <source>
        <dbReference type="ARBA" id="ARBA00022801"/>
    </source>
</evidence>
<keyword evidence="3 8" id="KW-0378">Hydrolase</keyword>
<comment type="similarity">
    <text evidence="9">Belongs to the glycosyl hydrolase 18 family.</text>
</comment>
<evidence type="ECO:0000256" key="10">
    <source>
        <dbReference type="SAM" id="SignalP"/>
    </source>
</evidence>
<dbReference type="AlphaFoldDB" id="A0A2G8SNK5"/>
<keyword evidence="5" id="KW-0119">Carbohydrate metabolism</keyword>
<dbReference type="GO" id="GO:0005576">
    <property type="term" value="C:extracellular region"/>
    <property type="evidence" value="ECO:0007669"/>
    <property type="project" value="TreeGrafter"/>
</dbReference>
<dbReference type="GO" id="GO:0000272">
    <property type="term" value="P:polysaccharide catabolic process"/>
    <property type="evidence" value="ECO:0007669"/>
    <property type="project" value="UniProtKB-KW"/>
</dbReference>